<accession>A0A1M4DW41</accession>
<evidence type="ECO:0000313" key="1">
    <source>
        <dbReference type="EMBL" id="SBO90787.1"/>
    </source>
</evidence>
<proteinExistence type="predicted"/>
<sequence length="66" mass="6773">MSSWGDDGLFGTFAAAYAECTKVSLMALTGVSEELDGTGEGLRGVAANIQAAEEAGVENMGRTTWA</sequence>
<dbReference type="AlphaFoldDB" id="A0A1M4DW41"/>
<protein>
    <submittedName>
        <fullName evidence="1">Uncharacterized protein</fullName>
    </submittedName>
</protein>
<organism evidence="1">
    <name type="scientific">Nonomuraea gerenzanensis</name>
    <dbReference type="NCBI Taxonomy" id="93944"/>
    <lineage>
        <taxon>Bacteria</taxon>
        <taxon>Bacillati</taxon>
        <taxon>Actinomycetota</taxon>
        <taxon>Actinomycetes</taxon>
        <taxon>Streptosporangiales</taxon>
        <taxon>Streptosporangiaceae</taxon>
        <taxon>Nonomuraea</taxon>
    </lineage>
</organism>
<dbReference type="EMBL" id="LT559118">
    <property type="protein sequence ID" value="SBO90787.1"/>
    <property type="molecule type" value="Genomic_DNA"/>
</dbReference>
<gene>
    <name evidence="1" type="ORF">BN4615_P301</name>
</gene>
<name>A0A1M4DW41_9ACTN</name>
<reference evidence="1" key="1">
    <citation type="submission" date="2016-04" db="EMBL/GenBank/DDBJ databases">
        <authorList>
            <person name="Evans L.H."/>
            <person name="Alamgir A."/>
            <person name="Owens N."/>
            <person name="Weber N.D."/>
            <person name="Virtaneva K."/>
            <person name="Barbian K."/>
            <person name="Babar A."/>
            <person name="Rosenke K."/>
        </authorList>
    </citation>
    <scope>NUCLEOTIDE SEQUENCE</scope>
    <source>
        <strain evidence="1">Nono1</strain>
    </source>
</reference>